<dbReference type="AlphaFoldDB" id="A0A1I8J8N8"/>
<sequence length="234" mass="26812">AEQQQQPWPKVKITVSNQPVSSYRHRSDGEINDFIRRGSSKAVGSLLKGRNDNGQGEFIKIALELTDGYQREFDVYGELIVLLVDTNGTIFGEPPLKVHPWNLKGDYCCPTADNPNDESSGPLSVDPLKEVQQSVRLLFAFVPDDIQMVLNSYAISEPILCQSGSDGGKSFGVKAFNPVCVYLKRDLQYPMTSDIWKRNRRRYLLNYWYHAPALQQLIHCLWKYLFQWKYSVIF</sequence>
<accession>A0A1I8J8N8</accession>
<proteinExistence type="predicted"/>
<organism evidence="1 2">
    <name type="scientific">Macrostomum lignano</name>
    <dbReference type="NCBI Taxonomy" id="282301"/>
    <lineage>
        <taxon>Eukaryota</taxon>
        <taxon>Metazoa</taxon>
        <taxon>Spiralia</taxon>
        <taxon>Lophotrochozoa</taxon>
        <taxon>Platyhelminthes</taxon>
        <taxon>Rhabditophora</taxon>
        <taxon>Macrostomorpha</taxon>
        <taxon>Macrostomida</taxon>
        <taxon>Macrostomidae</taxon>
        <taxon>Macrostomum</taxon>
    </lineage>
</organism>
<reference evidence="2" key="1">
    <citation type="submission" date="2016-11" db="UniProtKB">
        <authorList>
            <consortium name="WormBaseParasite"/>
        </authorList>
    </citation>
    <scope>IDENTIFICATION</scope>
</reference>
<dbReference type="Proteomes" id="UP000095280">
    <property type="component" value="Unplaced"/>
</dbReference>
<protein>
    <submittedName>
        <fullName evidence="2">Cadherin domain-containing protein</fullName>
    </submittedName>
</protein>
<evidence type="ECO:0000313" key="1">
    <source>
        <dbReference type="Proteomes" id="UP000095280"/>
    </source>
</evidence>
<keyword evidence="1" id="KW-1185">Reference proteome</keyword>
<dbReference type="WBParaSite" id="maker-uti_cns_0046247-snap-gene-0.3-mRNA-1">
    <property type="protein sequence ID" value="maker-uti_cns_0046247-snap-gene-0.3-mRNA-1"/>
    <property type="gene ID" value="maker-uti_cns_0046247-snap-gene-0.3"/>
</dbReference>
<evidence type="ECO:0000313" key="2">
    <source>
        <dbReference type="WBParaSite" id="maker-uti_cns_0046247-snap-gene-0.3-mRNA-1"/>
    </source>
</evidence>
<name>A0A1I8J8N8_9PLAT</name>